<proteinExistence type="predicted"/>
<gene>
    <name evidence="3" type="ORF">AYI69_g547</name>
</gene>
<accession>A0A1R1YSQ8</accession>
<comment type="caution">
    <text evidence="3">The sequence shown here is derived from an EMBL/GenBank/DDBJ whole genome shotgun (WGS) entry which is preliminary data.</text>
</comment>
<dbReference type="Pfam" id="PF05922">
    <property type="entry name" value="Inhibitor_I9"/>
    <property type="match status" value="1"/>
</dbReference>
<feature type="chain" id="PRO_5012187334" description="Inhibitor I9 domain-containing protein" evidence="1">
    <location>
        <begin position="20"/>
        <end position="142"/>
    </location>
</feature>
<organism evidence="3 4">
    <name type="scientific">Smittium culicis</name>
    <dbReference type="NCBI Taxonomy" id="133412"/>
    <lineage>
        <taxon>Eukaryota</taxon>
        <taxon>Fungi</taxon>
        <taxon>Fungi incertae sedis</taxon>
        <taxon>Zoopagomycota</taxon>
        <taxon>Kickxellomycotina</taxon>
        <taxon>Harpellomycetes</taxon>
        <taxon>Harpellales</taxon>
        <taxon>Legeriomycetaceae</taxon>
        <taxon>Smittium</taxon>
    </lineage>
</organism>
<sequence length="142" mass="15205">MKIFGILLAGALAFSQAKSEDVCKNAIAKCGPNSGKPTNTCGAAPSSYIVVLDGGELGANSKSVLATHIKWLNQQIKISQATNPSFVSSNLNGENINRVTREYSIGSFIGYNSMVDLDMLSQICQRDDVKYVEVDSKVSIIN</sequence>
<keyword evidence="1" id="KW-0732">Signal</keyword>
<protein>
    <recommendedName>
        <fullName evidence="2">Inhibitor I9 domain-containing protein</fullName>
    </recommendedName>
</protein>
<evidence type="ECO:0000313" key="3">
    <source>
        <dbReference type="EMBL" id="OMJ29923.1"/>
    </source>
</evidence>
<dbReference type="Proteomes" id="UP000187429">
    <property type="component" value="Unassembled WGS sequence"/>
</dbReference>
<keyword evidence="4" id="KW-1185">Reference proteome</keyword>
<name>A0A1R1YSQ8_9FUNG</name>
<dbReference type="SUPFAM" id="SSF54897">
    <property type="entry name" value="Protease propeptides/inhibitors"/>
    <property type="match status" value="1"/>
</dbReference>
<evidence type="ECO:0000256" key="1">
    <source>
        <dbReference type="SAM" id="SignalP"/>
    </source>
</evidence>
<dbReference type="InterPro" id="IPR010259">
    <property type="entry name" value="S8pro/Inhibitor_I9"/>
</dbReference>
<reference evidence="4" key="1">
    <citation type="submission" date="2017-01" db="EMBL/GenBank/DDBJ databases">
        <authorList>
            <person name="Wang Y."/>
            <person name="White M."/>
            <person name="Kvist S."/>
            <person name="Moncalvo J.-M."/>
        </authorList>
    </citation>
    <scope>NUCLEOTIDE SEQUENCE [LARGE SCALE GENOMIC DNA]</scope>
    <source>
        <strain evidence="4">ID-206-W2</strain>
    </source>
</reference>
<evidence type="ECO:0000313" key="4">
    <source>
        <dbReference type="Proteomes" id="UP000187429"/>
    </source>
</evidence>
<dbReference type="EMBL" id="LSSM01000136">
    <property type="protein sequence ID" value="OMJ29923.1"/>
    <property type="molecule type" value="Genomic_DNA"/>
</dbReference>
<feature type="signal peptide" evidence="1">
    <location>
        <begin position="1"/>
        <end position="19"/>
    </location>
</feature>
<dbReference type="OrthoDB" id="5556300at2759"/>
<feature type="domain" description="Inhibitor I9" evidence="2">
    <location>
        <begin position="47"/>
        <end position="139"/>
    </location>
</feature>
<dbReference type="AlphaFoldDB" id="A0A1R1YSQ8"/>
<evidence type="ECO:0000259" key="2">
    <source>
        <dbReference type="Pfam" id="PF05922"/>
    </source>
</evidence>